<dbReference type="AlphaFoldDB" id="A0ABD6A558"/>
<dbReference type="Proteomes" id="UP001596547">
    <property type="component" value="Unassembled WGS sequence"/>
</dbReference>
<protein>
    <recommendedName>
        <fullName evidence="3">Small CPxCG-related zinc finger protein</fullName>
    </recommendedName>
</protein>
<evidence type="ECO:0008006" key="3">
    <source>
        <dbReference type="Google" id="ProtNLM"/>
    </source>
</evidence>
<evidence type="ECO:0000313" key="1">
    <source>
        <dbReference type="EMBL" id="MFC7315497.1"/>
    </source>
</evidence>
<gene>
    <name evidence="1" type="ORF">ACFQPE_01630</name>
</gene>
<evidence type="ECO:0000313" key="2">
    <source>
        <dbReference type="Proteomes" id="UP001596547"/>
    </source>
</evidence>
<sequence length="59" mass="6175">MHCQNCGNADRFVLLVELTCLVGPDGRRLDPDWSVGAECPDCASTDVAGDPVSLLTAAV</sequence>
<keyword evidence="2" id="KW-1185">Reference proteome</keyword>
<dbReference type="EMBL" id="JBHTBF010000001">
    <property type="protein sequence ID" value="MFC7315497.1"/>
    <property type="molecule type" value="Genomic_DNA"/>
</dbReference>
<proteinExistence type="predicted"/>
<reference evidence="1 2" key="1">
    <citation type="journal article" date="2019" name="Int. J. Syst. Evol. Microbiol.">
        <title>The Global Catalogue of Microorganisms (GCM) 10K type strain sequencing project: providing services to taxonomists for standard genome sequencing and annotation.</title>
        <authorList>
            <consortium name="The Broad Institute Genomics Platform"/>
            <consortium name="The Broad Institute Genome Sequencing Center for Infectious Disease"/>
            <person name="Wu L."/>
            <person name="Ma J."/>
        </authorList>
    </citation>
    <scope>NUCLEOTIDE SEQUENCE [LARGE SCALE GENOMIC DNA]</scope>
    <source>
        <strain evidence="1 2">PSR21</strain>
    </source>
</reference>
<organism evidence="1 2">
    <name type="scientific">Halomarina halobia</name>
    <dbReference type="NCBI Taxonomy" id="3033386"/>
    <lineage>
        <taxon>Archaea</taxon>
        <taxon>Methanobacteriati</taxon>
        <taxon>Methanobacteriota</taxon>
        <taxon>Stenosarchaea group</taxon>
        <taxon>Halobacteria</taxon>
        <taxon>Halobacteriales</taxon>
        <taxon>Natronomonadaceae</taxon>
        <taxon>Halomarina</taxon>
    </lineage>
</organism>
<name>A0ABD6A558_9EURY</name>
<dbReference type="GeneID" id="79314464"/>
<dbReference type="RefSeq" id="WP_276304897.1">
    <property type="nucleotide sequence ID" value="NZ_CP119992.1"/>
</dbReference>
<accession>A0ABD6A558</accession>
<comment type="caution">
    <text evidence="1">The sequence shown here is derived from an EMBL/GenBank/DDBJ whole genome shotgun (WGS) entry which is preliminary data.</text>
</comment>